<dbReference type="RefSeq" id="WP_207258833.1">
    <property type="nucleotide sequence ID" value="NZ_JAFMPP010000014.1"/>
</dbReference>
<dbReference type="GO" id="GO:0000105">
    <property type="term" value="P:L-histidine biosynthetic process"/>
    <property type="evidence" value="ECO:0007669"/>
    <property type="project" value="UniProtKB-KW"/>
</dbReference>
<dbReference type="SUPFAM" id="SSF51366">
    <property type="entry name" value="Ribulose-phoshate binding barrel"/>
    <property type="match status" value="1"/>
</dbReference>
<dbReference type="EMBL" id="JAFMPP010000014">
    <property type="protein sequence ID" value="MBO0663914.1"/>
    <property type="molecule type" value="Genomic_DNA"/>
</dbReference>
<sequence>MQIVPVLDVKSGLVVRGVMGDRANYRPIETPLAPSAEPQAVLAGLMALAPFQTVYIADLDVIEAGEASAHGQSSSGVRRRGEADRALLGALAKAHPSVEFWLDAGVTGEEDALTIAALPQVRSIVGSESIDSAETVRRLGRRGDVALSLDFRGADFIGPPAIFEDASLWPDRLIVMTLQKVGSGAGPDFDLLRAIKARAGDRWVYAAGGVRGPQDLRALDAMGMAGVLVASALHDGRITRADLDALAG</sequence>
<evidence type="ECO:0000256" key="5">
    <source>
        <dbReference type="RuleBase" id="RU003657"/>
    </source>
</evidence>
<accession>A0A939G2K6</accession>
<keyword evidence="3 5" id="KW-0368">Histidine biosynthesis</keyword>
<dbReference type="InterPro" id="IPR006062">
    <property type="entry name" value="His_biosynth"/>
</dbReference>
<evidence type="ECO:0000256" key="2">
    <source>
        <dbReference type="ARBA" id="ARBA00022605"/>
    </source>
</evidence>
<proteinExistence type="inferred from homology"/>
<dbReference type="Pfam" id="PF00977">
    <property type="entry name" value="His_biosynth"/>
    <property type="match status" value="1"/>
</dbReference>
<keyword evidence="7" id="KW-1185">Reference proteome</keyword>
<keyword evidence="2 5" id="KW-0028">Amino-acid biosynthesis</keyword>
<dbReference type="InterPro" id="IPR011060">
    <property type="entry name" value="RibuloseP-bd_barrel"/>
</dbReference>
<evidence type="ECO:0000313" key="7">
    <source>
        <dbReference type="Proteomes" id="UP000664122"/>
    </source>
</evidence>
<dbReference type="InterPro" id="IPR013785">
    <property type="entry name" value="Aldolase_TIM"/>
</dbReference>
<dbReference type="CDD" id="cd04723">
    <property type="entry name" value="HisA_HisF"/>
    <property type="match status" value="1"/>
</dbReference>
<dbReference type="Gene3D" id="3.20.20.70">
    <property type="entry name" value="Aldolase class I"/>
    <property type="match status" value="1"/>
</dbReference>
<evidence type="ECO:0000256" key="1">
    <source>
        <dbReference type="ARBA" id="ARBA00009667"/>
    </source>
</evidence>
<name>A0A939G2K6_9HYPH</name>
<organism evidence="6 7">
    <name type="scientific">Jiella flava</name>
    <dbReference type="NCBI Taxonomy" id="2816857"/>
    <lineage>
        <taxon>Bacteria</taxon>
        <taxon>Pseudomonadati</taxon>
        <taxon>Pseudomonadota</taxon>
        <taxon>Alphaproteobacteria</taxon>
        <taxon>Hyphomicrobiales</taxon>
        <taxon>Aurantimonadaceae</taxon>
        <taxon>Jiella</taxon>
    </lineage>
</organism>
<reference evidence="6" key="1">
    <citation type="submission" date="2021-03" db="EMBL/GenBank/DDBJ databases">
        <title>Whole genome sequence of Jiella sp. CQZ9-1.</title>
        <authorList>
            <person name="Tuo L."/>
        </authorList>
    </citation>
    <scope>NUCLEOTIDE SEQUENCE</scope>
    <source>
        <strain evidence="6">CQZ9-1</strain>
    </source>
</reference>
<evidence type="ECO:0000313" key="6">
    <source>
        <dbReference type="EMBL" id="MBO0663914.1"/>
    </source>
</evidence>
<gene>
    <name evidence="6" type="ORF">J1C48_15140</name>
</gene>
<comment type="similarity">
    <text evidence="1 5">Belongs to the HisA/HisF family.</text>
</comment>
<evidence type="ECO:0000256" key="3">
    <source>
        <dbReference type="ARBA" id="ARBA00023102"/>
    </source>
</evidence>
<protein>
    <submittedName>
        <fullName evidence="6">Nickel transporter</fullName>
    </submittedName>
</protein>
<comment type="caution">
    <text evidence="6">The sequence shown here is derived from an EMBL/GenBank/DDBJ whole genome shotgun (WGS) entry which is preliminary data.</text>
</comment>
<comment type="pathway">
    <text evidence="4">Amino-acid biosynthesis.</text>
</comment>
<dbReference type="Proteomes" id="UP000664122">
    <property type="component" value="Unassembled WGS sequence"/>
</dbReference>
<evidence type="ECO:0000256" key="4">
    <source>
        <dbReference type="ARBA" id="ARBA00029440"/>
    </source>
</evidence>
<dbReference type="AlphaFoldDB" id="A0A939G2K6"/>